<keyword evidence="11" id="KW-1185">Reference proteome</keyword>
<dbReference type="PANTHER" id="PTHR32196:SF21">
    <property type="entry name" value="ABC TRANSPORTER PERMEASE PROTEIN YPHD-RELATED"/>
    <property type="match status" value="1"/>
</dbReference>
<reference evidence="10 11" key="1">
    <citation type="submission" date="2019-06" db="EMBL/GenBank/DDBJ databases">
        <title>Streptomyces sporangiiformans sp. nov., a novel actinomycete isolated from soil in Mount Song.</title>
        <authorList>
            <person name="Han L."/>
        </authorList>
    </citation>
    <scope>NUCLEOTIDE SEQUENCE [LARGE SCALE GENOMIC DNA]</scope>
    <source>
        <strain evidence="10 11">NEAU-SSA 1</strain>
    </source>
</reference>
<keyword evidence="4" id="KW-0997">Cell inner membrane</keyword>
<dbReference type="PANTHER" id="PTHR32196">
    <property type="entry name" value="ABC TRANSPORTER PERMEASE PROTEIN YPHD-RELATED-RELATED"/>
    <property type="match status" value="1"/>
</dbReference>
<evidence type="ECO:0000313" key="11">
    <source>
        <dbReference type="Proteomes" id="UP000317378"/>
    </source>
</evidence>
<feature type="transmembrane region" description="Helical" evidence="9">
    <location>
        <begin position="323"/>
        <end position="343"/>
    </location>
</feature>
<comment type="caution">
    <text evidence="10">The sequence shown here is derived from an EMBL/GenBank/DDBJ whole genome shotgun (WGS) entry which is preliminary data.</text>
</comment>
<evidence type="ECO:0000256" key="8">
    <source>
        <dbReference type="SAM" id="MobiDB-lite"/>
    </source>
</evidence>
<evidence type="ECO:0000256" key="7">
    <source>
        <dbReference type="ARBA" id="ARBA00023136"/>
    </source>
</evidence>
<feature type="transmembrane region" description="Helical" evidence="9">
    <location>
        <begin position="274"/>
        <end position="292"/>
    </location>
</feature>
<feature type="transmembrane region" description="Helical" evidence="9">
    <location>
        <begin position="39"/>
        <end position="60"/>
    </location>
</feature>
<evidence type="ECO:0000256" key="4">
    <source>
        <dbReference type="ARBA" id="ARBA00022519"/>
    </source>
</evidence>
<feature type="region of interest" description="Disordered" evidence="8">
    <location>
        <begin position="1"/>
        <end position="31"/>
    </location>
</feature>
<feature type="transmembrane region" description="Helical" evidence="9">
    <location>
        <begin position="150"/>
        <end position="169"/>
    </location>
</feature>
<dbReference type="EMBL" id="VCHX02000173">
    <property type="protein sequence ID" value="TPQ18618.1"/>
    <property type="molecule type" value="Genomic_DNA"/>
</dbReference>
<sequence length="374" mass="38484">MATGTEPSHRPGHRERRSAPGLGYGAGSGRPARGRGRLVGTYGLPVLALLLFLVFSLALPDTFPTLDNASSILSNQSIPAILALGAMIPIVTGRFDLSVGYGLGLAHVVAMQLIVNNGWPWPLACVIVILSSGLVGVLNGLLVEFAKIDSFIATLGTGSVLYAATGWITDGARIVPGPQGLPPAFTDLYTSKFLGLPVPAFYVLALAAALWLLLERLPLGRCLYVIGSNARAADLVGIPTRRYGIYAFAGSGLVVGFAGVLLAAQQAIGNPSVGMDYLLPAFVGALLGSTSIKPGRANAAGTVVAVAVLAIGLAGIQQFGADFWATPLFNGGTLLLAVGLAGYSARRRLRAGSTATRQSPSEAEAKSTPETPTP</sequence>
<dbReference type="Proteomes" id="UP000317378">
    <property type="component" value="Unassembled WGS sequence"/>
</dbReference>
<dbReference type="OrthoDB" id="3468954at2"/>
<keyword evidence="7 9" id="KW-0472">Membrane</keyword>
<evidence type="ECO:0000256" key="5">
    <source>
        <dbReference type="ARBA" id="ARBA00022692"/>
    </source>
</evidence>
<dbReference type="InterPro" id="IPR001851">
    <property type="entry name" value="ABC_transp_permease"/>
</dbReference>
<dbReference type="RefSeq" id="WP_119103707.1">
    <property type="nucleotide sequence ID" value="NZ_QXMJ01000173.1"/>
</dbReference>
<dbReference type="GO" id="GO:0022857">
    <property type="term" value="F:transmembrane transporter activity"/>
    <property type="evidence" value="ECO:0007669"/>
    <property type="project" value="InterPro"/>
</dbReference>
<accession>A0A505DDG5</accession>
<protein>
    <submittedName>
        <fullName evidence="10">ABC transporter permease</fullName>
    </submittedName>
</protein>
<feature type="region of interest" description="Disordered" evidence="8">
    <location>
        <begin position="351"/>
        <end position="374"/>
    </location>
</feature>
<dbReference type="AlphaFoldDB" id="A0A505DDG5"/>
<feature type="transmembrane region" description="Helical" evidence="9">
    <location>
        <begin position="299"/>
        <end position="317"/>
    </location>
</feature>
<evidence type="ECO:0000313" key="10">
    <source>
        <dbReference type="EMBL" id="TPQ18618.1"/>
    </source>
</evidence>
<evidence type="ECO:0000256" key="9">
    <source>
        <dbReference type="SAM" id="Phobius"/>
    </source>
</evidence>
<evidence type="ECO:0000256" key="1">
    <source>
        <dbReference type="ARBA" id="ARBA00004651"/>
    </source>
</evidence>
<name>A0A505DDG5_9ACTN</name>
<keyword evidence="3" id="KW-1003">Cell membrane</keyword>
<keyword evidence="2" id="KW-0813">Transport</keyword>
<gene>
    <name evidence="10" type="ORF">FGD71_030150</name>
</gene>
<feature type="transmembrane region" description="Helical" evidence="9">
    <location>
        <begin position="72"/>
        <end position="91"/>
    </location>
</feature>
<dbReference type="CDD" id="cd06579">
    <property type="entry name" value="TM_PBP1_transp_AraH_like"/>
    <property type="match status" value="1"/>
</dbReference>
<comment type="subcellular location">
    <subcellularLocation>
        <location evidence="1">Cell membrane</location>
        <topology evidence="1">Multi-pass membrane protein</topology>
    </subcellularLocation>
</comment>
<evidence type="ECO:0000256" key="3">
    <source>
        <dbReference type="ARBA" id="ARBA00022475"/>
    </source>
</evidence>
<evidence type="ECO:0000256" key="2">
    <source>
        <dbReference type="ARBA" id="ARBA00022448"/>
    </source>
</evidence>
<organism evidence="10 11">
    <name type="scientific">Streptomyces sporangiiformans</name>
    <dbReference type="NCBI Taxonomy" id="2315329"/>
    <lineage>
        <taxon>Bacteria</taxon>
        <taxon>Bacillati</taxon>
        <taxon>Actinomycetota</taxon>
        <taxon>Actinomycetes</taxon>
        <taxon>Kitasatosporales</taxon>
        <taxon>Streptomycetaceae</taxon>
        <taxon>Streptomyces</taxon>
    </lineage>
</organism>
<feature type="transmembrane region" description="Helical" evidence="9">
    <location>
        <begin position="121"/>
        <end position="143"/>
    </location>
</feature>
<proteinExistence type="predicted"/>
<evidence type="ECO:0000256" key="6">
    <source>
        <dbReference type="ARBA" id="ARBA00022989"/>
    </source>
</evidence>
<feature type="transmembrane region" description="Helical" evidence="9">
    <location>
        <begin position="189"/>
        <end position="214"/>
    </location>
</feature>
<dbReference type="Pfam" id="PF02653">
    <property type="entry name" value="BPD_transp_2"/>
    <property type="match status" value="1"/>
</dbReference>
<keyword evidence="5 9" id="KW-0812">Transmembrane</keyword>
<feature type="transmembrane region" description="Helical" evidence="9">
    <location>
        <begin position="245"/>
        <end position="268"/>
    </location>
</feature>
<dbReference type="GO" id="GO:0005886">
    <property type="term" value="C:plasma membrane"/>
    <property type="evidence" value="ECO:0007669"/>
    <property type="project" value="UniProtKB-SubCell"/>
</dbReference>
<feature type="transmembrane region" description="Helical" evidence="9">
    <location>
        <begin position="98"/>
        <end position="115"/>
    </location>
</feature>
<keyword evidence="6 9" id="KW-1133">Transmembrane helix</keyword>